<dbReference type="Gramene" id="KQL28275">
    <property type="protein sequence ID" value="KQL28275"/>
    <property type="gene ID" value="SETIT_020615mg"/>
</dbReference>
<sequence>MVCHGAVNIATTGDGDGGGEGRSFFDASVVRLAWTQMGMSAAQLDAKP</sequence>
<dbReference type="HOGENOM" id="CLU_3160884_0_0_1"/>
<accession>K3Z247</accession>
<reference evidence="1" key="2">
    <citation type="submission" date="2018-08" db="UniProtKB">
        <authorList>
            <consortium name="EnsemblPlants"/>
        </authorList>
    </citation>
    <scope>IDENTIFICATION</scope>
    <source>
        <strain evidence="1">Yugu1</strain>
    </source>
</reference>
<keyword evidence="2" id="KW-1185">Reference proteome</keyword>
<organism evidence="1 2">
    <name type="scientific">Setaria italica</name>
    <name type="common">Foxtail millet</name>
    <name type="synonym">Panicum italicum</name>
    <dbReference type="NCBI Taxonomy" id="4555"/>
    <lineage>
        <taxon>Eukaryota</taxon>
        <taxon>Viridiplantae</taxon>
        <taxon>Streptophyta</taxon>
        <taxon>Embryophyta</taxon>
        <taxon>Tracheophyta</taxon>
        <taxon>Spermatophyta</taxon>
        <taxon>Magnoliopsida</taxon>
        <taxon>Liliopsida</taxon>
        <taxon>Poales</taxon>
        <taxon>Poaceae</taxon>
        <taxon>PACMAD clade</taxon>
        <taxon>Panicoideae</taxon>
        <taxon>Panicodae</taxon>
        <taxon>Paniceae</taxon>
        <taxon>Cenchrinae</taxon>
        <taxon>Setaria</taxon>
    </lineage>
</organism>
<name>K3Z247_SETIT</name>
<proteinExistence type="predicted"/>
<dbReference type="AlphaFoldDB" id="K3Z247"/>
<evidence type="ECO:0000313" key="1">
    <source>
        <dbReference type="EnsemblPlants" id="KQL28275"/>
    </source>
</evidence>
<evidence type="ECO:0000313" key="2">
    <source>
        <dbReference type="Proteomes" id="UP000004995"/>
    </source>
</evidence>
<dbReference type="EnsemblPlants" id="KQL28275">
    <property type="protein sequence ID" value="KQL28275"/>
    <property type="gene ID" value="SETIT_020615mg"/>
</dbReference>
<dbReference type="EMBL" id="AGNK02000066">
    <property type="status" value="NOT_ANNOTATED_CDS"/>
    <property type="molecule type" value="Genomic_DNA"/>
</dbReference>
<reference evidence="2" key="1">
    <citation type="journal article" date="2012" name="Nat. Biotechnol.">
        <title>Reference genome sequence of the model plant Setaria.</title>
        <authorList>
            <person name="Bennetzen J.L."/>
            <person name="Schmutz J."/>
            <person name="Wang H."/>
            <person name="Percifield R."/>
            <person name="Hawkins J."/>
            <person name="Pontaroli A.C."/>
            <person name="Estep M."/>
            <person name="Feng L."/>
            <person name="Vaughn J.N."/>
            <person name="Grimwood J."/>
            <person name="Jenkins J."/>
            <person name="Barry K."/>
            <person name="Lindquist E."/>
            <person name="Hellsten U."/>
            <person name="Deshpande S."/>
            <person name="Wang X."/>
            <person name="Wu X."/>
            <person name="Mitros T."/>
            <person name="Triplett J."/>
            <person name="Yang X."/>
            <person name="Ye C.Y."/>
            <person name="Mauro-Herrera M."/>
            <person name="Wang L."/>
            <person name="Li P."/>
            <person name="Sharma M."/>
            <person name="Sharma R."/>
            <person name="Ronald P.C."/>
            <person name="Panaud O."/>
            <person name="Kellogg E.A."/>
            <person name="Brutnell T.P."/>
            <person name="Doust A.N."/>
            <person name="Tuskan G.A."/>
            <person name="Rokhsar D."/>
            <person name="Devos K.M."/>
        </authorList>
    </citation>
    <scope>NUCLEOTIDE SEQUENCE [LARGE SCALE GENOMIC DNA]</scope>
    <source>
        <strain evidence="2">cv. Yugu1</strain>
    </source>
</reference>
<dbReference type="Proteomes" id="UP000004995">
    <property type="component" value="Unassembled WGS sequence"/>
</dbReference>
<protein>
    <submittedName>
        <fullName evidence="1">Uncharacterized protein</fullName>
    </submittedName>
</protein>
<dbReference type="InParanoid" id="K3Z247"/>